<reference evidence="6 7" key="1">
    <citation type="submission" date="2023-09" db="EMBL/GenBank/DDBJ databases">
        <title>Whole genome shotgun sequencing (WGS) of Bosea sp. ZW T0_25, isolated from stored onions (Allium cepa).</title>
        <authorList>
            <person name="Stoll D.A."/>
            <person name="Huch M."/>
        </authorList>
    </citation>
    <scope>NUCLEOTIDE SEQUENCE [LARGE SCALE GENOMIC DNA]</scope>
    <source>
        <strain evidence="6 7">ZW T0_25</strain>
    </source>
</reference>
<dbReference type="InterPro" id="IPR001296">
    <property type="entry name" value="Glyco_trans_1"/>
</dbReference>
<keyword evidence="3 6" id="KW-0808">Transferase</keyword>
<evidence type="ECO:0000256" key="1">
    <source>
        <dbReference type="ARBA" id="ARBA00009481"/>
    </source>
</evidence>
<dbReference type="RefSeq" id="WP_316016212.1">
    <property type="nucleotide sequence ID" value="NZ_JAWDID010000001.1"/>
</dbReference>
<dbReference type="Gene3D" id="3.40.50.2000">
    <property type="entry name" value="Glycogen Phosphorylase B"/>
    <property type="match status" value="2"/>
</dbReference>
<evidence type="ECO:0000259" key="4">
    <source>
        <dbReference type="Pfam" id="PF00534"/>
    </source>
</evidence>
<keyword evidence="7" id="KW-1185">Reference proteome</keyword>
<comment type="caution">
    <text evidence="6">The sequence shown here is derived from an EMBL/GenBank/DDBJ whole genome shotgun (WGS) entry which is preliminary data.</text>
</comment>
<evidence type="ECO:0000313" key="6">
    <source>
        <dbReference type="EMBL" id="MDU0338255.1"/>
    </source>
</evidence>
<sequence>MHVLFVHRSGSGQFAHLIARLAAEGAEVTLVTEWPEPAQPGVHQIAYAVGETATTHPALAATEYHVRTGEAVAAELSRLPRHDRPDVIVGHTGWGGLLFAKDVLPDVPLLGYCEYFYNATGSDLDFGSASEVTEAERRRIRMRNAAQLLTLEALDFAYAPTRWQRQQYPASVRERIALCHDGIDVAACRPDPEAVFTLPDGRVLRAGDPVVTFAARDLDPYRGYPQFMRAAARIARQRPDTVFVAVGGDGPGYGRPRPDGRLWREVMLAETGLAERIVHIPWLAHAELVRLFQVSAAHVYLSVPFVLSWSLLEAMACGCLIVGSATPPVREVVRDGVNGLLAPFFDEAALADRVLTGLSGTTGLAALRQEARRTIVRGYEREACVDRQLGFVMQLAAEAEFAAA</sequence>
<protein>
    <submittedName>
        <fullName evidence="6">Glycosyltransferase</fullName>
        <ecNumber evidence="6">2.4.-.-</ecNumber>
    </submittedName>
</protein>
<dbReference type="PANTHER" id="PTHR12526">
    <property type="entry name" value="GLYCOSYLTRANSFERASE"/>
    <property type="match status" value="1"/>
</dbReference>
<evidence type="ECO:0000256" key="3">
    <source>
        <dbReference type="ARBA" id="ARBA00022679"/>
    </source>
</evidence>
<dbReference type="Pfam" id="PF00534">
    <property type="entry name" value="Glycos_transf_1"/>
    <property type="match status" value="1"/>
</dbReference>
<accession>A0ABU3S0F0</accession>
<feature type="domain" description="Glycosyl transferase family 1" evidence="4">
    <location>
        <begin position="207"/>
        <end position="372"/>
    </location>
</feature>
<dbReference type="GO" id="GO:0016757">
    <property type="term" value="F:glycosyltransferase activity"/>
    <property type="evidence" value="ECO:0007669"/>
    <property type="project" value="UniProtKB-KW"/>
</dbReference>
<feature type="domain" description="Glycosyl transferase family 4" evidence="5">
    <location>
        <begin position="25"/>
        <end position="186"/>
    </location>
</feature>
<keyword evidence="2 6" id="KW-0328">Glycosyltransferase</keyword>
<dbReference type="InterPro" id="IPR022623">
    <property type="entry name" value="Glyco_trans_4"/>
</dbReference>
<organism evidence="6 7">
    <name type="scientific">Bosea rubneri</name>
    <dbReference type="NCBI Taxonomy" id="3075434"/>
    <lineage>
        <taxon>Bacteria</taxon>
        <taxon>Pseudomonadati</taxon>
        <taxon>Pseudomonadota</taxon>
        <taxon>Alphaproteobacteria</taxon>
        <taxon>Hyphomicrobiales</taxon>
        <taxon>Boseaceae</taxon>
        <taxon>Bosea</taxon>
    </lineage>
</organism>
<gene>
    <name evidence="6" type="ORF">RKE40_00090</name>
</gene>
<evidence type="ECO:0000256" key="2">
    <source>
        <dbReference type="ARBA" id="ARBA00022676"/>
    </source>
</evidence>
<dbReference type="EC" id="2.4.-.-" evidence="6"/>
<evidence type="ECO:0000259" key="5">
    <source>
        <dbReference type="Pfam" id="PF12000"/>
    </source>
</evidence>
<dbReference type="Pfam" id="PF12000">
    <property type="entry name" value="Glyco_trans_4_3"/>
    <property type="match status" value="1"/>
</dbReference>
<dbReference type="EMBL" id="JAWDID010000001">
    <property type="protein sequence ID" value="MDU0338255.1"/>
    <property type="molecule type" value="Genomic_DNA"/>
</dbReference>
<dbReference type="Proteomes" id="UP001254257">
    <property type="component" value="Unassembled WGS sequence"/>
</dbReference>
<dbReference type="SUPFAM" id="SSF53756">
    <property type="entry name" value="UDP-Glycosyltransferase/glycogen phosphorylase"/>
    <property type="match status" value="1"/>
</dbReference>
<comment type="similarity">
    <text evidence="1">Belongs to the glycosyltransferase group 1 family. Glycosyltransferase 4 subfamily.</text>
</comment>
<evidence type="ECO:0000313" key="7">
    <source>
        <dbReference type="Proteomes" id="UP001254257"/>
    </source>
</evidence>
<name>A0ABU3S0F0_9HYPH</name>
<proteinExistence type="inferred from homology"/>
<dbReference type="PANTHER" id="PTHR12526:SF640">
    <property type="entry name" value="COLANIC ACID BIOSYNTHESIS GLYCOSYLTRANSFERASE WCAL-RELATED"/>
    <property type="match status" value="1"/>
</dbReference>